<feature type="compositionally biased region" description="Polar residues" evidence="2">
    <location>
        <begin position="135"/>
        <end position="148"/>
    </location>
</feature>
<gene>
    <name evidence="4" type="ORF">BCV71DRAFT_188417</name>
</gene>
<evidence type="ECO:0000259" key="3">
    <source>
        <dbReference type="Pfam" id="PF04059"/>
    </source>
</evidence>
<dbReference type="OMA" id="QANINHY"/>
<reference evidence="4 5" key="1">
    <citation type="journal article" date="2016" name="Proc. Natl. Acad. Sci. U.S.A.">
        <title>Lipid metabolic changes in an early divergent fungus govern the establishment of a mutualistic symbiosis with endobacteria.</title>
        <authorList>
            <person name="Lastovetsky O.A."/>
            <person name="Gaspar M.L."/>
            <person name="Mondo S.J."/>
            <person name="LaButti K.M."/>
            <person name="Sandor L."/>
            <person name="Grigoriev I.V."/>
            <person name="Henry S.A."/>
            <person name="Pawlowska T.E."/>
        </authorList>
    </citation>
    <scope>NUCLEOTIDE SEQUENCE [LARGE SCALE GENOMIC DNA]</scope>
    <source>
        <strain evidence="4 5">ATCC 11559</strain>
    </source>
</reference>
<dbReference type="AlphaFoldDB" id="A0A1X0RPI5"/>
<dbReference type="InterPro" id="IPR035979">
    <property type="entry name" value="RBD_domain_sf"/>
</dbReference>
<feature type="domain" description="Mei2-like C-terminal RNA recognition motif" evidence="3">
    <location>
        <begin position="1"/>
        <end position="93"/>
    </location>
</feature>
<dbReference type="Pfam" id="PF04059">
    <property type="entry name" value="RRM_2"/>
    <property type="match status" value="1"/>
</dbReference>
<dbReference type="Proteomes" id="UP000242381">
    <property type="component" value="Unassembled WGS sequence"/>
</dbReference>
<keyword evidence="1" id="KW-0694">RNA-binding</keyword>
<evidence type="ECO:0000313" key="5">
    <source>
        <dbReference type="Proteomes" id="UP000242381"/>
    </source>
</evidence>
<feature type="region of interest" description="Disordered" evidence="2">
    <location>
        <begin position="112"/>
        <end position="148"/>
    </location>
</feature>
<dbReference type="InterPro" id="IPR007201">
    <property type="entry name" value="Mei2-like_Rrm_C"/>
</dbReference>
<sequence>MIRNIPNKYTQKMLKDMLDETHKNTYDFLYLRMDFRNHCNVGYAFINFIDPRSVITLAEQKMGKKWTMFNSEKRLSISYAAVQGKIALIQKFRNSHVMAEEEAYQPKIFYSSGPLQGQEQPFPKPNAAYQKRQYRYQSGSSGSTKKSR</sequence>
<dbReference type="SUPFAM" id="SSF54928">
    <property type="entry name" value="RNA-binding domain, RBD"/>
    <property type="match status" value="1"/>
</dbReference>
<organism evidence="4 5">
    <name type="scientific">Rhizopus microsporus</name>
    <dbReference type="NCBI Taxonomy" id="58291"/>
    <lineage>
        <taxon>Eukaryota</taxon>
        <taxon>Fungi</taxon>
        <taxon>Fungi incertae sedis</taxon>
        <taxon>Mucoromycota</taxon>
        <taxon>Mucoromycotina</taxon>
        <taxon>Mucoromycetes</taxon>
        <taxon>Mucorales</taxon>
        <taxon>Mucorineae</taxon>
        <taxon>Rhizopodaceae</taxon>
        <taxon>Rhizopus</taxon>
    </lineage>
</organism>
<dbReference type="GO" id="GO:0003723">
    <property type="term" value="F:RNA binding"/>
    <property type="evidence" value="ECO:0007669"/>
    <property type="project" value="UniProtKB-KW"/>
</dbReference>
<evidence type="ECO:0000256" key="1">
    <source>
        <dbReference type="ARBA" id="ARBA00022884"/>
    </source>
</evidence>
<dbReference type="Gene3D" id="3.30.70.330">
    <property type="match status" value="1"/>
</dbReference>
<evidence type="ECO:0000313" key="4">
    <source>
        <dbReference type="EMBL" id="ORE13851.1"/>
    </source>
</evidence>
<dbReference type="InterPro" id="IPR012677">
    <property type="entry name" value="Nucleotide-bd_a/b_plait_sf"/>
</dbReference>
<name>A0A1X0RPI5_RHIZD</name>
<dbReference type="PANTHER" id="PTHR23189">
    <property type="entry name" value="RNA RECOGNITION MOTIF-CONTAINING"/>
    <property type="match status" value="1"/>
</dbReference>
<protein>
    <recommendedName>
        <fullName evidence="3">Mei2-like C-terminal RNA recognition motif domain-containing protein</fullName>
    </recommendedName>
</protein>
<dbReference type="EMBL" id="KV921506">
    <property type="protein sequence ID" value="ORE13851.1"/>
    <property type="molecule type" value="Genomic_DNA"/>
</dbReference>
<proteinExistence type="predicted"/>
<accession>A0A1X0RPI5</accession>
<evidence type="ECO:0000256" key="2">
    <source>
        <dbReference type="SAM" id="MobiDB-lite"/>
    </source>
</evidence>